<proteinExistence type="predicted"/>
<protein>
    <submittedName>
        <fullName evidence="1">Uncharacterized protein</fullName>
    </submittedName>
</protein>
<dbReference type="AlphaFoldDB" id="A0A7J7I7Y5"/>
<reference evidence="2" key="1">
    <citation type="journal article" date="2020" name="Nat. Commun.">
        <title>Genome assembly of wild tea tree DASZ reveals pedigree and selection history of tea varieties.</title>
        <authorList>
            <person name="Zhang W."/>
            <person name="Zhang Y."/>
            <person name="Qiu H."/>
            <person name="Guo Y."/>
            <person name="Wan H."/>
            <person name="Zhang X."/>
            <person name="Scossa F."/>
            <person name="Alseekh S."/>
            <person name="Zhang Q."/>
            <person name="Wang P."/>
            <person name="Xu L."/>
            <person name="Schmidt M.H."/>
            <person name="Jia X."/>
            <person name="Li D."/>
            <person name="Zhu A."/>
            <person name="Guo F."/>
            <person name="Chen W."/>
            <person name="Ni D."/>
            <person name="Usadel B."/>
            <person name="Fernie A.R."/>
            <person name="Wen W."/>
        </authorList>
    </citation>
    <scope>NUCLEOTIDE SEQUENCE [LARGE SCALE GENOMIC DNA]</scope>
    <source>
        <strain evidence="2">cv. G240</strain>
    </source>
</reference>
<dbReference type="Proteomes" id="UP000593564">
    <property type="component" value="Unassembled WGS sequence"/>
</dbReference>
<evidence type="ECO:0000313" key="1">
    <source>
        <dbReference type="EMBL" id="KAF5961133.1"/>
    </source>
</evidence>
<dbReference type="EMBL" id="JACBKZ010000001">
    <property type="protein sequence ID" value="KAF5961133.1"/>
    <property type="molecule type" value="Genomic_DNA"/>
</dbReference>
<organism evidence="1 2">
    <name type="scientific">Camellia sinensis</name>
    <name type="common">Tea plant</name>
    <name type="synonym">Thea sinensis</name>
    <dbReference type="NCBI Taxonomy" id="4442"/>
    <lineage>
        <taxon>Eukaryota</taxon>
        <taxon>Viridiplantae</taxon>
        <taxon>Streptophyta</taxon>
        <taxon>Embryophyta</taxon>
        <taxon>Tracheophyta</taxon>
        <taxon>Spermatophyta</taxon>
        <taxon>Magnoliopsida</taxon>
        <taxon>eudicotyledons</taxon>
        <taxon>Gunneridae</taxon>
        <taxon>Pentapetalae</taxon>
        <taxon>asterids</taxon>
        <taxon>Ericales</taxon>
        <taxon>Theaceae</taxon>
        <taxon>Camellia</taxon>
    </lineage>
</organism>
<evidence type="ECO:0000313" key="2">
    <source>
        <dbReference type="Proteomes" id="UP000593564"/>
    </source>
</evidence>
<name>A0A7J7I7Y5_CAMSI</name>
<accession>A0A7J7I7Y5</accession>
<reference evidence="1 2" key="2">
    <citation type="submission" date="2020-07" db="EMBL/GenBank/DDBJ databases">
        <title>Genome assembly of wild tea tree DASZ reveals pedigree and selection history of tea varieties.</title>
        <authorList>
            <person name="Zhang W."/>
        </authorList>
    </citation>
    <scope>NUCLEOTIDE SEQUENCE [LARGE SCALE GENOMIC DNA]</scope>
    <source>
        <strain evidence="2">cv. G240</strain>
        <tissue evidence="1">Leaf</tissue>
    </source>
</reference>
<comment type="caution">
    <text evidence="1">The sequence shown here is derived from an EMBL/GenBank/DDBJ whole genome shotgun (WGS) entry which is preliminary data.</text>
</comment>
<gene>
    <name evidence="1" type="ORF">HYC85_002342</name>
</gene>
<sequence length="110" mass="12788">MDLVVTIHFDGLSFAYHMFEYHWFFMPCWLPAVQDLVSWFRIKSAVLNAELLQNSCLHILEVSLEEMEIFEEIKSILGENKDEDSNFIAPFPLLTKNAVESLRCRAGLSF</sequence>
<keyword evidence="2" id="KW-1185">Reference proteome</keyword>